<sequence length="486" mass="52314">MARAIDGFYAGGSWKKAAKTFQDFNPANDELYAEVADATVEDVRDAIASAHGAFASWSELPFTERAAFMLKIADEIEKRQDILCSAIQAEAGSWFGKGMFESGYIPGVFRAAAALSYAPIGEVLPSEHNKVSLAVRRAMGVVTVISPWNFPALLTARGFAFAMVAGNTIVLKPSEETPYSGGLFFAEVMEAVGLPAGVFNVVTCSRDNIAEIGDELIINKHVKGISFTGSTPVGRMIASKAGQHLKKCCVELGGKDSLIICDDADLEKSAQTANFGAFMHQGQICMSVEKVLVHESIYDTFVPKFVERAAKLKVGDPTTDKSNIIGPLINDKQVAQVKAQLEDAIAKGAKVLVGGKIEGRFVEPTILEGVTPDMLIYQNETFGPVVPVIKFSTDAEAVQIANDTEYGLSSGVMTENEKRGLEIASMLETGISHVNCSSVNDEPHIPFGGSKASGVGRHGGRWSMETFTETRWITLERGGRHFPPMF</sequence>
<proteinExistence type="inferred from homology"/>
<dbReference type="PANTHER" id="PTHR42986:SF1">
    <property type="entry name" value="BENZALDEHYDE DEHYDROGENASE YFMT"/>
    <property type="match status" value="1"/>
</dbReference>
<dbReference type="Pfam" id="PF00171">
    <property type="entry name" value="Aldedh"/>
    <property type="match status" value="1"/>
</dbReference>
<dbReference type="Gene3D" id="3.40.605.10">
    <property type="entry name" value="Aldehyde Dehydrogenase, Chain A, domain 1"/>
    <property type="match status" value="1"/>
</dbReference>
<comment type="similarity">
    <text evidence="1">Belongs to the aldehyde dehydrogenase family.</text>
</comment>
<dbReference type="RefSeq" id="WP_206939888.1">
    <property type="nucleotide sequence ID" value="NZ_JAFLNF010000003.1"/>
</dbReference>
<comment type="caution">
    <text evidence="5">The sequence shown here is derived from an EMBL/GenBank/DDBJ whole genome shotgun (WGS) entry which is preliminary data.</text>
</comment>
<evidence type="ECO:0000313" key="5">
    <source>
        <dbReference type="EMBL" id="MBO0345376.1"/>
    </source>
</evidence>
<dbReference type="AlphaFoldDB" id="A0A939EP44"/>
<feature type="domain" description="Aldehyde dehydrogenase" evidence="4">
    <location>
        <begin position="16"/>
        <end position="473"/>
    </location>
</feature>
<dbReference type="InterPro" id="IPR016163">
    <property type="entry name" value="Ald_DH_C"/>
</dbReference>
<dbReference type="FunFam" id="3.40.605.10:FF:000063">
    <property type="entry name" value="Succinate-semialdehyde dehydrogenase, mitochondrial"/>
    <property type="match status" value="1"/>
</dbReference>
<evidence type="ECO:0000313" key="6">
    <source>
        <dbReference type="Proteomes" id="UP000664779"/>
    </source>
</evidence>
<organism evidence="5 6">
    <name type="scientific">Roseibium limicola</name>
    <dbReference type="NCBI Taxonomy" id="2816037"/>
    <lineage>
        <taxon>Bacteria</taxon>
        <taxon>Pseudomonadati</taxon>
        <taxon>Pseudomonadota</taxon>
        <taxon>Alphaproteobacteria</taxon>
        <taxon>Hyphomicrobiales</taxon>
        <taxon>Stappiaceae</taxon>
        <taxon>Roseibium</taxon>
    </lineage>
</organism>
<evidence type="ECO:0000256" key="3">
    <source>
        <dbReference type="ARBA" id="ARBA00023027"/>
    </source>
</evidence>
<keyword evidence="6" id="KW-1185">Reference proteome</keyword>
<evidence type="ECO:0000259" key="4">
    <source>
        <dbReference type="Pfam" id="PF00171"/>
    </source>
</evidence>
<accession>A0A939EP44</accession>
<reference evidence="5" key="1">
    <citation type="submission" date="2021-03" db="EMBL/GenBank/DDBJ databases">
        <title>Roseibium sp. CAU 1637 isolated from Incheon.</title>
        <authorList>
            <person name="Kim W."/>
        </authorList>
    </citation>
    <scope>NUCLEOTIDE SEQUENCE</scope>
    <source>
        <strain evidence="5">CAU 1637</strain>
    </source>
</reference>
<dbReference type="InterPro" id="IPR016162">
    <property type="entry name" value="Ald_DH_N"/>
</dbReference>
<gene>
    <name evidence="5" type="ORF">J0X15_09100</name>
</gene>
<dbReference type="GO" id="GO:0016620">
    <property type="term" value="F:oxidoreductase activity, acting on the aldehyde or oxo group of donors, NAD or NADP as acceptor"/>
    <property type="evidence" value="ECO:0007669"/>
    <property type="project" value="InterPro"/>
</dbReference>
<keyword evidence="2" id="KW-0560">Oxidoreductase</keyword>
<keyword evidence="3" id="KW-0520">NAD</keyword>
<dbReference type="Gene3D" id="3.40.309.10">
    <property type="entry name" value="Aldehyde Dehydrogenase, Chain A, domain 2"/>
    <property type="match status" value="1"/>
</dbReference>
<dbReference type="EMBL" id="JAFLNF010000003">
    <property type="protein sequence ID" value="MBO0345376.1"/>
    <property type="molecule type" value="Genomic_DNA"/>
</dbReference>
<name>A0A939EP44_9HYPH</name>
<evidence type="ECO:0000256" key="2">
    <source>
        <dbReference type="ARBA" id="ARBA00023002"/>
    </source>
</evidence>
<evidence type="ECO:0000256" key="1">
    <source>
        <dbReference type="ARBA" id="ARBA00009986"/>
    </source>
</evidence>
<dbReference type="InterPro" id="IPR016161">
    <property type="entry name" value="Ald_DH/histidinol_DH"/>
</dbReference>
<dbReference type="PANTHER" id="PTHR42986">
    <property type="entry name" value="BENZALDEHYDE DEHYDROGENASE YFMT"/>
    <property type="match status" value="1"/>
</dbReference>
<dbReference type="FunFam" id="3.40.309.10:FF:000010">
    <property type="entry name" value="Gamma-aminobutyraldehyde dehydrogenase"/>
    <property type="match status" value="1"/>
</dbReference>
<dbReference type="SUPFAM" id="SSF53720">
    <property type="entry name" value="ALDH-like"/>
    <property type="match status" value="1"/>
</dbReference>
<dbReference type="Proteomes" id="UP000664779">
    <property type="component" value="Unassembled WGS sequence"/>
</dbReference>
<dbReference type="InterPro" id="IPR015590">
    <property type="entry name" value="Aldehyde_DH_dom"/>
</dbReference>
<protein>
    <submittedName>
        <fullName evidence="5">Aldehyde dehydrogenase family protein</fullName>
    </submittedName>
</protein>